<dbReference type="EMBL" id="APMY01000054">
    <property type="protein sequence ID" value="EOM76984.1"/>
    <property type="molecule type" value="Genomic_DNA"/>
</dbReference>
<gene>
    <name evidence="1" type="ORF">Rrhod_1603</name>
</gene>
<evidence type="ECO:0000313" key="2">
    <source>
        <dbReference type="Proteomes" id="UP000013525"/>
    </source>
</evidence>
<dbReference type="AlphaFoldDB" id="R7WSL3"/>
<sequence length="61" mass="6706">MRCITSIERRGAVTPQREFCDPTDRHFLCVALGPPSRVFIGSRYRSDSRRGVVGAPVPGAC</sequence>
<protein>
    <submittedName>
        <fullName evidence="1">Uncharacterized protein</fullName>
    </submittedName>
</protein>
<accession>R7WSL3</accession>
<dbReference type="PATRIC" id="fig|1273125.3.peg.1547"/>
<comment type="caution">
    <text evidence="1">The sequence shown here is derived from an EMBL/GenBank/DDBJ whole genome shotgun (WGS) entry which is preliminary data.</text>
</comment>
<keyword evidence="2" id="KW-1185">Reference proteome</keyword>
<evidence type="ECO:0000313" key="1">
    <source>
        <dbReference type="EMBL" id="EOM76984.1"/>
    </source>
</evidence>
<proteinExistence type="predicted"/>
<organism evidence="1 2">
    <name type="scientific">Rhodococcus rhodnii LMG 5362</name>
    <dbReference type="NCBI Taxonomy" id="1273125"/>
    <lineage>
        <taxon>Bacteria</taxon>
        <taxon>Bacillati</taxon>
        <taxon>Actinomycetota</taxon>
        <taxon>Actinomycetes</taxon>
        <taxon>Mycobacteriales</taxon>
        <taxon>Nocardiaceae</taxon>
        <taxon>Rhodococcus</taxon>
    </lineage>
</organism>
<dbReference type="Proteomes" id="UP000013525">
    <property type="component" value="Unassembled WGS sequence"/>
</dbReference>
<name>R7WSL3_9NOCA</name>
<reference evidence="1 2" key="1">
    <citation type="journal article" date="2013" name="Genome Announc.">
        <title>Draft Genome Sequence of Rhodococcus rhodnii Strain LMG5362, a Symbiont of Rhodnius prolixus (Hemiptera, Reduviidae, Triatominae), the Principle Vector of Trypanosoma cruzi.</title>
        <authorList>
            <person name="Pachebat J.A."/>
            <person name="van Keulen G."/>
            <person name="Whitten M.M."/>
            <person name="Girdwood S."/>
            <person name="Del Sol R."/>
            <person name="Dyson P.J."/>
            <person name="Facey P.D."/>
        </authorList>
    </citation>
    <scope>NUCLEOTIDE SEQUENCE [LARGE SCALE GENOMIC DNA]</scope>
    <source>
        <strain evidence="1 2">LMG 5362</strain>
    </source>
</reference>